<accession>A0A4D6MJN9</accession>
<reference evidence="2 3" key="1">
    <citation type="submission" date="2019-04" db="EMBL/GenBank/DDBJ databases">
        <title>An improved genome assembly and genetic linkage map for asparagus bean, Vigna unguiculata ssp. sesquipedialis.</title>
        <authorList>
            <person name="Xia Q."/>
            <person name="Zhang R."/>
            <person name="Dong Y."/>
        </authorList>
    </citation>
    <scope>NUCLEOTIDE SEQUENCE [LARGE SCALE GENOMIC DNA]</scope>
    <source>
        <tissue evidence="2">Leaf</tissue>
    </source>
</reference>
<name>A0A4D6MJN9_VIGUN</name>
<evidence type="ECO:0000313" key="3">
    <source>
        <dbReference type="Proteomes" id="UP000501690"/>
    </source>
</evidence>
<evidence type="ECO:0000313" key="2">
    <source>
        <dbReference type="EMBL" id="QCE00207.1"/>
    </source>
</evidence>
<gene>
    <name evidence="2" type="ORF">DEO72_LG7g1494</name>
</gene>
<keyword evidence="3" id="KW-1185">Reference proteome</keyword>
<protein>
    <submittedName>
        <fullName evidence="2">Uncharacterized protein</fullName>
    </submittedName>
</protein>
<feature type="compositionally biased region" description="Polar residues" evidence="1">
    <location>
        <begin position="1"/>
        <end position="25"/>
    </location>
</feature>
<sequence>MLKQSSNIHHQSNNPQQPTGENSVAYNGPRLSQKPSLRREEFPYSSYRLSLRQDRDRGLGRFSHTRLGEPSLA</sequence>
<dbReference type="Proteomes" id="UP000501690">
    <property type="component" value="Linkage Group LG7"/>
</dbReference>
<evidence type="ECO:0000256" key="1">
    <source>
        <dbReference type="SAM" id="MobiDB-lite"/>
    </source>
</evidence>
<proteinExistence type="predicted"/>
<feature type="region of interest" description="Disordered" evidence="1">
    <location>
        <begin position="1"/>
        <end position="73"/>
    </location>
</feature>
<organism evidence="2 3">
    <name type="scientific">Vigna unguiculata</name>
    <name type="common">Cowpea</name>
    <dbReference type="NCBI Taxonomy" id="3917"/>
    <lineage>
        <taxon>Eukaryota</taxon>
        <taxon>Viridiplantae</taxon>
        <taxon>Streptophyta</taxon>
        <taxon>Embryophyta</taxon>
        <taxon>Tracheophyta</taxon>
        <taxon>Spermatophyta</taxon>
        <taxon>Magnoliopsida</taxon>
        <taxon>eudicotyledons</taxon>
        <taxon>Gunneridae</taxon>
        <taxon>Pentapetalae</taxon>
        <taxon>rosids</taxon>
        <taxon>fabids</taxon>
        <taxon>Fabales</taxon>
        <taxon>Fabaceae</taxon>
        <taxon>Papilionoideae</taxon>
        <taxon>50 kb inversion clade</taxon>
        <taxon>NPAAA clade</taxon>
        <taxon>indigoferoid/millettioid clade</taxon>
        <taxon>Phaseoleae</taxon>
        <taxon>Vigna</taxon>
    </lineage>
</organism>
<dbReference type="AlphaFoldDB" id="A0A4D6MJN9"/>
<dbReference type="EMBL" id="CP039351">
    <property type="protein sequence ID" value="QCE00207.1"/>
    <property type="molecule type" value="Genomic_DNA"/>
</dbReference>